<proteinExistence type="predicted"/>
<accession>A0A3S5EP74</accession>
<reference evidence="1 2" key="1">
    <citation type="submission" date="2018-12" db="EMBL/GenBank/DDBJ databases">
        <authorList>
            <consortium name="Pathogen Informatics"/>
        </authorList>
    </citation>
    <scope>NUCLEOTIDE SEQUENCE [LARGE SCALE GENOMIC DNA]</scope>
    <source>
        <strain evidence="1 2">NCTC13071</strain>
    </source>
</reference>
<name>A0A3S5EP74_9BACT</name>
<dbReference type="Proteomes" id="UP000274578">
    <property type="component" value="Chromosome 1"/>
</dbReference>
<dbReference type="CDD" id="cd16413">
    <property type="entry name" value="DGQHR_domain"/>
    <property type="match status" value="1"/>
</dbReference>
<dbReference type="AlphaFoldDB" id="A0A3S5EP74"/>
<dbReference type="KEGG" id="poc:NCTC13071_00867"/>
<dbReference type="InterPro" id="IPR017642">
    <property type="entry name" value="DNA_S_mod_DndB"/>
</dbReference>
<organism evidence="1 2">
    <name type="scientific">Segatella oris</name>
    <dbReference type="NCBI Taxonomy" id="28135"/>
    <lineage>
        <taxon>Bacteria</taxon>
        <taxon>Pseudomonadati</taxon>
        <taxon>Bacteroidota</taxon>
        <taxon>Bacteroidia</taxon>
        <taxon>Bacteroidales</taxon>
        <taxon>Prevotellaceae</taxon>
        <taxon>Segatella</taxon>
    </lineage>
</organism>
<dbReference type="InterPro" id="IPR017601">
    <property type="entry name" value="DGQHR-contain_dom"/>
</dbReference>
<dbReference type="Pfam" id="PF14072">
    <property type="entry name" value="DndB"/>
    <property type="match status" value="1"/>
</dbReference>
<dbReference type="RefSeq" id="WP_018920233.1">
    <property type="nucleotide sequence ID" value="NZ_LR134384.1"/>
</dbReference>
<dbReference type="NCBIfam" id="TIGR03187">
    <property type="entry name" value="DGQHR"/>
    <property type="match status" value="1"/>
</dbReference>
<sequence>MAFLTPSQIQSIKEHMTEDLSVLTKKFKAKKTPYETRSISLNELDDYLHEGWEEVSTSKHKAKIQKLKPTGMRFEDDIWCMFYNLGFRILNYDENLSIQWNNNSEDKHQLDVVAVGEEAIFVVECKATENIRQASFKKEIGEMCLYKEGVMHTLKEIYGRGKKVKFIFATRNYTFSDGCDDEKRLNENKIFQFTDNTYDYVNSLIKSYKSTVIYQFYGLMFQHERINNDKFRIPALRGSMGGHEYYMLSIEPAKLLKIGFVLHRTKVNTQISMPTYQRLLVPSRLKGIGEFIDKGGYFPNTVIVNFDNSNKKNRVQFEVARGTDDTKTKLGYLTIPNAYCIAYIIDGQHRVYGYANSKYKDTNTIPVVAFNGLPSDEQLKIFMDINEHQKAVSPGLRLDLNEDLNWNSPRLDSRLKALRSSIIKQLAAGNNSVLARKISIGEDTAKLTFKPFDTALLQSSLLPRTTSKEFTKHTDVCLYNTKCVEHNKAMNDSQKRISNLIKDCYAYVYYKMNDGHADEYEKFIECNRGTYAFVSLISSFNEHLIHQNALSQESSTKEQIEKMSPYLDALIDYICEMPAEDKSQILLIKGAGADTLWLRKYQNAIRQHIPSYNPEGLDAWLETQDKGLQEDGKSCGKLIEKKVKSIVLHKLEDLYGSTWENQIKSIKGRCLMRMDDSEDEVQNWTDYLNLQDFKEIIDNKWHTQKENDENFITFEKEFSIQVTEAFRTKSDRIKWLNDLISFSKSWTTTKGRALTLAEVNEIRTILQSLTPTDSI</sequence>
<dbReference type="GeneID" id="85011744"/>
<dbReference type="EMBL" id="LR134384">
    <property type="protein sequence ID" value="VEH14881.1"/>
    <property type="molecule type" value="Genomic_DNA"/>
</dbReference>
<gene>
    <name evidence="1" type="ORF">NCTC13071_00867</name>
</gene>
<evidence type="ECO:0000313" key="1">
    <source>
        <dbReference type="EMBL" id="VEH14881.1"/>
    </source>
</evidence>
<protein>
    <submittedName>
        <fullName evidence="1">DGQHR domain</fullName>
    </submittedName>
</protein>
<evidence type="ECO:0000313" key="2">
    <source>
        <dbReference type="Proteomes" id="UP000274578"/>
    </source>
</evidence>